<dbReference type="EMBL" id="CP048110">
    <property type="protein sequence ID" value="QHS50127.1"/>
    <property type="molecule type" value="Genomic_DNA"/>
</dbReference>
<evidence type="ECO:0000256" key="1">
    <source>
        <dbReference type="SAM" id="MobiDB-lite"/>
    </source>
</evidence>
<dbReference type="CDD" id="cd16430">
    <property type="entry name" value="TraB"/>
    <property type="match status" value="1"/>
</dbReference>
<protein>
    <submittedName>
        <fullName evidence="2">Conjugal transfer protein TraB</fullName>
    </submittedName>
</protein>
<dbReference type="AlphaFoldDB" id="A0A6P1V8A1"/>
<feature type="region of interest" description="Disordered" evidence="1">
    <location>
        <begin position="96"/>
        <end position="129"/>
    </location>
</feature>
<dbReference type="Proteomes" id="UP000464389">
    <property type="component" value="Plasmid unnamed2"/>
</dbReference>
<evidence type="ECO:0000313" key="3">
    <source>
        <dbReference type="Proteomes" id="UP000464389"/>
    </source>
</evidence>
<reference evidence="2 3" key="1">
    <citation type="submission" date="2020-01" db="EMBL/GenBank/DDBJ databases">
        <title>Bactrocera dorsalis gut bacteria genome.</title>
        <authorList>
            <person name="Zhang H."/>
            <person name="Cai Z."/>
        </authorList>
    </citation>
    <scope>NUCLEOTIDE SEQUENCE [LARGE SCALE GENOMIC DNA]</scope>
    <source>
        <strain evidence="2 3">BD177</strain>
        <plasmid evidence="2 3">unnamed2</plasmid>
    </source>
</reference>
<gene>
    <name evidence="2" type="ORF">GW952_30885</name>
</gene>
<name>A0A6P1V8A1_9ENTR</name>
<evidence type="ECO:0000313" key="2">
    <source>
        <dbReference type="EMBL" id="QHS50127.1"/>
    </source>
</evidence>
<keyword evidence="2" id="KW-0614">Plasmid</keyword>
<proteinExistence type="predicted"/>
<dbReference type="InterPro" id="IPR005498">
    <property type="entry name" value="T4SS_VirB10/TraB/TrbI"/>
</dbReference>
<organism evidence="2 3">
    <name type="scientific">Klebsiella michiganensis</name>
    <dbReference type="NCBI Taxonomy" id="1134687"/>
    <lineage>
        <taxon>Bacteria</taxon>
        <taxon>Pseudomonadati</taxon>
        <taxon>Pseudomonadota</taxon>
        <taxon>Gammaproteobacteria</taxon>
        <taxon>Enterobacterales</taxon>
        <taxon>Enterobacteriaceae</taxon>
        <taxon>Klebsiella/Raoultella group</taxon>
        <taxon>Klebsiella</taxon>
    </lineage>
</organism>
<feature type="region of interest" description="Disordered" evidence="1">
    <location>
        <begin position="135"/>
        <end position="154"/>
    </location>
</feature>
<sequence length="449" mass="48279">MTFLAILVGLAGVGAAGWLYFDYKDREQNPVEDVAPAPDMTGVVDENLTGKVQTAAIEEAQKLNKQTVAKMNEVNRRLDDLSRDNQELREKLVRLGQDPGGRGNAASDAGVDENGIPRPNLPVTSQDVQTRDMRPDSFGVQQPGYTPQPDRVTIRDDRAPGLRRIAFDAPGGDEDDAPRYKFPYIPAGSFSPSVTIEGADANASVTGQSDMAPMQLRITGITQMPNDQTADFTGCFVTLQAYGDVSSERAEVRTRNLSCIIDGETIDQPIKGHVSFKGKNGIKGEVVMRNGEVLGWAWTAGFVDGLGGGLQQLSQTQVGAGATASPGIGDVLKGGIGGGSSKAANTLSDYYIKRAEQYHPIIPIGAGNEVELVFNDGFQPKTRAEMARDKRQADDGEDAVGRLKQGASDVVYQTKAEAMNAAEMAKYRLGDTLTKEDFRQATKYLPTDN</sequence>
<accession>A0A6P1V8A1</accession>
<geneLocation type="plasmid" evidence="2">
    <name>unnamed2</name>
</geneLocation>
<dbReference type="Pfam" id="PF03743">
    <property type="entry name" value="TrbI"/>
    <property type="match status" value="1"/>
</dbReference>